<gene>
    <name evidence="1" type="ORF">ACFQ38_15920</name>
</gene>
<dbReference type="Proteomes" id="UP001597231">
    <property type="component" value="Unassembled WGS sequence"/>
</dbReference>
<reference evidence="2" key="1">
    <citation type="journal article" date="2019" name="Int. J. Syst. Evol. Microbiol.">
        <title>The Global Catalogue of Microorganisms (GCM) 10K type strain sequencing project: providing services to taxonomists for standard genome sequencing and annotation.</title>
        <authorList>
            <consortium name="The Broad Institute Genomics Platform"/>
            <consortium name="The Broad Institute Genome Sequencing Center for Infectious Disease"/>
            <person name="Wu L."/>
            <person name="Ma J."/>
        </authorList>
    </citation>
    <scope>NUCLEOTIDE SEQUENCE [LARGE SCALE GENOMIC DNA]</scope>
    <source>
        <strain evidence="2">CCUG 53915</strain>
    </source>
</reference>
<evidence type="ECO:0000313" key="1">
    <source>
        <dbReference type="EMBL" id="MFD1206583.1"/>
    </source>
</evidence>
<evidence type="ECO:0000313" key="2">
    <source>
        <dbReference type="Proteomes" id="UP001597231"/>
    </source>
</evidence>
<dbReference type="Pfam" id="PF13671">
    <property type="entry name" value="AAA_33"/>
    <property type="match status" value="1"/>
</dbReference>
<keyword evidence="1" id="KW-0067">ATP-binding</keyword>
<name>A0ABW3U4L6_9BACL</name>
<comment type="caution">
    <text evidence="1">The sequence shown here is derived from an EMBL/GenBank/DDBJ whole genome shotgun (WGS) entry which is preliminary data.</text>
</comment>
<dbReference type="EMBL" id="JBHTLT010000126">
    <property type="protein sequence ID" value="MFD1206583.1"/>
    <property type="molecule type" value="Genomic_DNA"/>
</dbReference>
<keyword evidence="2" id="KW-1185">Reference proteome</keyword>
<dbReference type="GO" id="GO:0005524">
    <property type="term" value="F:ATP binding"/>
    <property type="evidence" value="ECO:0007669"/>
    <property type="project" value="UniProtKB-KW"/>
</dbReference>
<organism evidence="1 2">
    <name type="scientific">Sporosarcina contaminans</name>
    <dbReference type="NCBI Taxonomy" id="633403"/>
    <lineage>
        <taxon>Bacteria</taxon>
        <taxon>Bacillati</taxon>
        <taxon>Bacillota</taxon>
        <taxon>Bacilli</taxon>
        <taxon>Bacillales</taxon>
        <taxon>Caryophanaceae</taxon>
        <taxon>Sporosarcina</taxon>
    </lineage>
</organism>
<keyword evidence="1" id="KW-0547">Nucleotide-binding</keyword>
<dbReference type="InterPro" id="IPR027417">
    <property type="entry name" value="P-loop_NTPase"/>
</dbReference>
<protein>
    <submittedName>
        <fullName evidence="1">ATP-binding protein</fullName>
    </submittedName>
</protein>
<sequence length="182" mass="20643">MKRFVIMTVGKTHSGKSTFAKVLNGQLPNSVVIDQDYQAEFINRYYRSLQPDSGPNTLKHAMSQTIVDYAMKETDFHLIICNSNRSRNGRIQLLNYFKDNGFATILVYFNIPFDILKDRVAVTKRSTSIFRSAATFDEVLARQEAEVHVEPGEEEADLLFTIKNEGDIQTVISSILSKATVR</sequence>
<accession>A0ABW3U4L6</accession>
<dbReference type="Gene3D" id="3.40.50.300">
    <property type="entry name" value="P-loop containing nucleotide triphosphate hydrolases"/>
    <property type="match status" value="1"/>
</dbReference>
<proteinExistence type="predicted"/>
<dbReference type="SUPFAM" id="SSF52540">
    <property type="entry name" value="P-loop containing nucleoside triphosphate hydrolases"/>
    <property type="match status" value="1"/>
</dbReference>
<dbReference type="RefSeq" id="WP_336825156.1">
    <property type="nucleotide sequence ID" value="NZ_JBHTLT010000126.1"/>
</dbReference>